<sequence>MNAADLPGPPSRGARFVANVKPLATAILMGGFAGLIAILTFQAMQALQHLIWGDVAVGPARIALTIAAGGALLILLARIAPTESMDELLRDTEQPWQRSRRTITVTALSAIVAVAFGGAVGPEAGLLAVVAQCSAIVSRLIARDEAEARAISEAGAAGTLGGIYASPPAAAAIDGDRLTPSRFASLIAAVSGFFVFLFVARTVFGGEGVTAVPLPEASAGMAWLLVVPAVAGLVLGVAFRLLLPAAERIAKAAPRPWIATAVGTAVFAALAAALPLVRFSGHHELGEVNALHADGEWWQLWVLAGAKLIALVLCLAAGWRGGEIFPLIFIGAAAGAASAALLPALDPAAAVMIAMAATVTVGWRRPLAAFLLLILVVDGAAALPLLAGIGCGILVNRLCFPEQGVAPAAVPAGAD</sequence>
<keyword evidence="3 5" id="KW-1133">Transmembrane helix</keyword>
<dbReference type="SUPFAM" id="SSF81340">
    <property type="entry name" value="Clc chloride channel"/>
    <property type="match status" value="1"/>
</dbReference>
<dbReference type="Gene3D" id="1.10.3080.10">
    <property type="entry name" value="Clc chloride channel"/>
    <property type="match status" value="1"/>
</dbReference>
<feature type="transmembrane region" description="Helical" evidence="5">
    <location>
        <begin position="220"/>
        <end position="243"/>
    </location>
</feature>
<feature type="transmembrane region" description="Helical" evidence="5">
    <location>
        <begin position="297"/>
        <end position="317"/>
    </location>
</feature>
<dbReference type="EMBL" id="QYAD01000001">
    <property type="protein sequence ID" value="MBL3688567.1"/>
    <property type="molecule type" value="Genomic_DNA"/>
</dbReference>
<protein>
    <submittedName>
        <fullName evidence="6">Chloride channel protein</fullName>
    </submittedName>
</protein>
<evidence type="ECO:0000256" key="2">
    <source>
        <dbReference type="ARBA" id="ARBA00022692"/>
    </source>
</evidence>
<comment type="subcellular location">
    <subcellularLocation>
        <location evidence="1">Membrane</location>
        <topology evidence="1">Multi-pass membrane protein</topology>
    </subcellularLocation>
</comment>
<proteinExistence type="predicted"/>
<feature type="transmembrane region" description="Helical" evidence="5">
    <location>
        <begin position="22"/>
        <end position="42"/>
    </location>
</feature>
<feature type="transmembrane region" description="Helical" evidence="5">
    <location>
        <begin position="370"/>
        <end position="395"/>
    </location>
</feature>
<dbReference type="Proteomes" id="UP001646141">
    <property type="component" value="Unassembled WGS sequence"/>
</dbReference>
<feature type="transmembrane region" description="Helical" evidence="5">
    <location>
        <begin position="324"/>
        <end position="342"/>
    </location>
</feature>
<feature type="transmembrane region" description="Helical" evidence="5">
    <location>
        <begin position="62"/>
        <end position="81"/>
    </location>
</feature>
<keyword evidence="7" id="KW-1185">Reference proteome</keyword>
<dbReference type="RefSeq" id="WP_202380603.1">
    <property type="nucleotide sequence ID" value="NZ_BAAAMA010000003.1"/>
</dbReference>
<evidence type="ECO:0000256" key="3">
    <source>
        <dbReference type="ARBA" id="ARBA00022989"/>
    </source>
</evidence>
<feature type="transmembrane region" description="Helical" evidence="5">
    <location>
        <begin position="183"/>
        <end position="200"/>
    </location>
</feature>
<evidence type="ECO:0000313" key="6">
    <source>
        <dbReference type="EMBL" id="MBL3688567.1"/>
    </source>
</evidence>
<evidence type="ECO:0000256" key="1">
    <source>
        <dbReference type="ARBA" id="ARBA00004141"/>
    </source>
</evidence>
<dbReference type="InterPro" id="IPR050368">
    <property type="entry name" value="ClC-type_chloride_channel"/>
</dbReference>
<dbReference type="InterPro" id="IPR014743">
    <property type="entry name" value="Cl-channel_core"/>
</dbReference>
<accession>A0ABS1SK69</accession>
<name>A0ABS1SK69_9MICO</name>
<gene>
    <name evidence="6" type="ORF">D3226_01150</name>
</gene>
<keyword evidence="4 5" id="KW-0472">Membrane</keyword>
<feature type="transmembrane region" description="Helical" evidence="5">
    <location>
        <begin position="102"/>
        <end position="120"/>
    </location>
</feature>
<dbReference type="InterPro" id="IPR001807">
    <property type="entry name" value="ClC"/>
</dbReference>
<evidence type="ECO:0000256" key="4">
    <source>
        <dbReference type="ARBA" id="ARBA00023136"/>
    </source>
</evidence>
<evidence type="ECO:0000256" key="5">
    <source>
        <dbReference type="SAM" id="Phobius"/>
    </source>
</evidence>
<keyword evidence="2 5" id="KW-0812">Transmembrane</keyword>
<comment type="caution">
    <text evidence="6">The sequence shown here is derived from an EMBL/GenBank/DDBJ whole genome shotgun (WGS) entry which is preliminary data.</text>
</comment>
<evidence type="ECO:0000313" key="7">
    <source>
        <dbReference type="Proteomes" id="UP001646141"/>
    </source>
</evidence>
<dbReference type="CDD" id="cd00400">
    <property type="entry name" value="Voltage_gated_ClC"/>
    <property type="match status" value="1"/>
</dbReference>
<organism evidence="6 7">
    <name type="scientific">Leucobacter chromiireducens subsp. chromiireducens</name>
    <dbReference type="NCBI Taxonomy" id="660067"/>
    <lineage>
        <taxon>Bacteria</taxon>
        <taxon>Bacillati</taxon>
        <taxon>Actinomycetota</taxon>
        <taxon>Actinomycetes</taxon>
        <taxon>Micrococcales</taxon>
        <taxon>Microbacteriaceae</taxon>
        <taxon>Leucobacter</taxon>
    </lineage>
</organism>
<dbReference type="PANTHER" id="PTHR43427">
    <property type="entry name" value="CHLORIDE CHANNEL PROTEIN CLC-E"/>
    <property type="match status" value="1"/>
</dbReference>
<dbReference type="Pfam" id="PF00654">
    <property type="entry name" value="Voltage_CLC"/>
    <property type="match status" value="1"/>
</dbReference>
<reference evidence="6 7" key="1">
    <citation type="submission" date="2018-09" db="EMBL/GenBank/DDBJ databases">
        <title>Comparative genomics of Leucobacter spp.</title>
        <authorList>
            <person name="Reis A.C."/>
            <person name="Kolvenbach B.A."/>
            <person name="Corvini P.F.X."/>
            <person name="Nunes O.C."/>
        </authorList>
    </citation>
    <scope>NUCLEOTIDE SEQUENCE [LARGE SCALE GENOMIC DNA]</scope>
    <source>
        <strain evidence="6 7">L-1</strain>
    </source>
</reference>
<feature type="transmembrane region" description="Helical" evidence="5">
    <location>
        <begin position="255"/>
        <end position="277"/>
    </location>
</feature>